<organism evidence="2 3">
    <name type="scientific">Evansella tamaricis</name>
    <dbReference type="NCBI Taxonomy" id="2069301"/>
    <lineage>
        <taxon>Bacteria</taxon>
        <taxon>Bacillati</taxon>
        <taxon>Bacillota</taxon>
        <taxon>Bacilli</taxon>
        <taxon>Bacillales</taxon>
        <taxon>Bacillaceae</taxon>
        <taxon>Evansella</taxon>
    </lineage>
</organism>
<evidence type="ECO:0000313" key="2">
    <source>
        <dbReference type="EMBL" id="MBU9710338.1"/>
    </source>
</evidence>
<evidence type="ECO:0000313" key="3">
    <source>
        <dbReference type="Proteomes" id="UP000784880"/>
    </source>
</evidence>
<dbReference type="RefSeq" id="WP_217064232.1">
    <property type="nucleotide sequence ID" value="NZ_JAHQCS010000019.1"/>
</dbReference>
<accession>A0ABS6J9H7</accession>
<gene>
    <name evidence="2" type="ORF">KS419_00985</name>
</gene>
<comment type="caution">
    <text evidence="2">The sequence shown here is derived from an EMBL/GenBank/DDBJ whole genome shotgun (WGS) entry which is preliminary data.</text>
</comment>
<protein>
    <submittedName>
        <fullName evidence="2">SCP2 sterol-binding domain-containing protein</fullName>
    </submittedName>
</protein>
<reference evidence="2 3" key="1">
    <citation type="submission" date="2021-06" db="EMBL/GenBank/DDBJ databases">
        <title>Bacillus sp. RD4P76, an endophyte from a halophyte.</title>
        <authorList>
            <person name="Sun J.-Q."/>
        </authorList>
    </citation>
    <scope>NUCLEOTIDE SEQUENCE [LARGE SCALE GENOMIC DNA]</scope>
    <source>
        <strain evidence="2 3">CGMCC 1.15917</strain>
    </source>
</reference>
<dbReference type="PANTHER" id="PTHR10094">
    <property type="entry name" value="STEROL CARRIER PROTEIN 2 SCP-2 FAMILY PROTEIN"/>
    <property type="match status" value="1"/>
</dbReference>
<proteinExistence type="predicted"/>
<dbReference type="Proteomes" id="UP000784880">
    <property type="component" value="Unassembled WGS sequence"/>
</dbReference>
<feature type="domain" description="SCP2" evidence="1">
    <location>
        <begin position="7"/>
        <end position="106"/>
    </location>
</feature>
<dbReference type="Pfam" id="PF02036">
    <property type="entry name" value="SCP2"/>
    <property type="match status" value="1"/>
</dbReference>
<evidence type="ECO:0000259" key="1">
    <source>
        <dbReference type="Pfam" id="PF02036"/>
    </source>
</evidence>
<dbReference type="PANTHER" id="PTHR10094:SF25">
    <property type="entry name" value="SCP2 STEROL-BINDING DOMAIN-CONTAINING PROTEIN 1"/>
    <property type="match status" value="1"/>
</dbReference>
<sequence>MEVKDRFEALLAKMSSDPSHLGDLNVVYQFNFAGNEDGVYQLKISDKQVEFVEEKRFEPQITLEMSEDNFLNLIKGDLNPTMAYMSGKLKVRGDLSLALKLHGLLKKYQ</sequence>
<dbReference type="EMBL" id="JAHQCS010000019">
    <property type="protein sequence ID" value="MBU9710338.1"/>
    <property type="molecule type" value="Genomic_DNA"/>
</dbReference>
<keyword evidence="3" id="KW-1185">Reference proteome</keyword>
<dbReference type="InterPro" id="IPR003033">
    <property type="entry name" value="SCP2_sterol-bd_dom"/>
</dbReference>
<name>A0ABS6J9H7_9BACI</name>